<dbReference type="AlphaFoldDB" id="A0A284RQF7"/>
<sequence>MTGPGDNSQRSLGLIGLSSATTPSTVEPCSISSKQSWNHQLLALCEISPVVPCIVRSLKLVSSGKEAQLTTLPRYHIRGHLDNLWQIDFLAFTSLPLEDITFPTTMSFRQWLRLRSYPFLKSLIAVEMHNFAAFGAYTVARGPPLENLSLPYANFNVYSMFLESVAREANHFTCARSLGSLEIKG</sequence>
<organism evidence="1 2">
    <name type="scientific">Armillaria ostoyae</name>
    <name type="common">Armillaria root rot fungus</name>
    <dbReference type="NCBI Taxonomy" id="47428"/>
    <lineage>
        <taxon>Eukaryota</taxon>
        <taxon>Fungi</taxon>
        <taxon>Dikarya</taxon>
        <taxon>Basidiomycota</taxon>
        <taxon>Agaricomycotina</taxon>
        <taxon>Agaricomycetes</taxon>
        <taxon>Agaricomycetidae</taxon>
        <taxon>Agaricales</taxon>
        <taxon>Marasmiineae</taxon>
        <taxon>Physalacriaceae</taxon>
        <taxon>Armillaria</taxon>
    </lineage>
</organism>
<protein>
    <submittedName>
        <fullName evidence="1">Uncharacterized protein</fullName>
    </submittedName>
</protein>
<dbReference type="EMBL" id="FUEG01000013">
    <property type="protein sequence ID" value="SJL10968.1"/>
    <property type="molecule type" value="Genomic_DNA"/>
</dbReference>
<evidence type="ECO:0000313" key="2">
    <source>
        <dbReference type="Proteomes" id="UP000219338"/>
    </source>
</evidence>
<dbReference type="Proteomes" id="UP000219338">
    <property type="component" value="Unassembled WGS sequence"/>
</dbReference>
<proteinExistence type="predicted"/>
<evidence type="ECO:0000313" key="1">
    <source>
        <dbReference type="EMBL" id="SJL10968.1"/>
    </source>
</evidence>
<keyword evidence="2" id="KW-1185">Reference proteome</keyword>
<name>A0A284RQF7_ARMOS</name>
<reference evidence="2" key="1">
    <citation type="journal article" date="2017" name="Nat. Ecol. Evol.">
        <title>Genome expansion and lineage-specific genetic innovations in the forest pathogenic fungi Armillaria.</title>
        <authorList>
            <person name="Sipos G."/>
            <person name="Prasanna A.N."/>
            <person name="Walter M.C."/>
            <person name="O'Connor E."/>
            <person name="Balint B."/>
            <person name="Krizsan K."/>
            <person name="Kiss B."/>
            <person name="Hess J."/>
            <person name="Varga T."/>
            <person name="Slot J."/>
            <person name="Riley R."/>
            <person name="Boka B."/>
            <person name="Rigling D."/>
            <person name="Barry K."/>
            <person name="Lee J."/>
            <person name="Mihaltcheva S."/>
            <person name="LaButti K."/>
            <person name="Lipzen A."/>
            <person name="Waldron R."/>
            <person name="Moloney N.M."/>
            <person name="Sperisen C."/>
            <person name="Kredics L."/>
            <person name="Vagvoelgyi C."/>
            <person name="Patrignani A."/>
            <person name="Fitzpatrick D."/>
            <person name="Nagy I."/>
            <person name="Doyle S."/>
            <person name="Anderson J.B."/>
            <person name="Grigoriev I.V."/>
            <person name="Gueldener U."/>
            <person name="Muensterkoetter M."/>
            <person name="Nagy L.G."/>
        </authorList>
    </citation>
    <scope>NUCLEOTIDE SEQUENCE [LARGE SCALE GENOMIC DNA]</scope>
    <source>
        <strain evidence="2">C18/9</strain>
    </source>
</reference>
<dbReference type="OrthoDB" id="10388103at2759"/>
<gene>
    <name evidence="1" type="ORF">ARMOST_14364</name>
</gene>
<accession>A0A284RQF7</accession>